<evidence type="ECO:0000313" key="7">
    <source>
        <dbReference type="Proteomes" id="UP001209681"/>
    </source>
</evidence>
<dbReference type="Pfam" id="PF00849">
    <property type="entry name" value="PseudoU_synth_2"/>
    <property type="match status" value="1"/>
</dbReference>
<dbReference type="EMBL" id="JAPFPW010000012">
    <property type="protein sequence ID" value="MCW7754548.1"/>
    <property type="molecule type" value="Genomic_DNA"/>
</dbReference>
<sequence length="322" mass="36019">MVSHTDDGKRLDVFLAAALSPMSRSLVAQLIRENDFWVEGEKAKPSLKLKAGQRVSGKIPDLRPSPLKPQNLFLDILYEDSDFLVLNKAPGMVVHPAPGHSDGTLVNALLYHCPDLGGIGGVARPGIVHRLDKDTSGVMVAAKNQLSHDRLVSMFHDRKTNKLYDVLVWGEMKEDSGRMEAAIGRHPIDRKRMAANVAGGRDALSFWTVSARYQGLTRLRVDIRSGRTHQIRVHCSHEGHPVVGDSLYGYRKPAERVKDPNLKARLQQVGRQMLHARFLSFYHPVTEEPMVFEAPLPADMADLLRDIDPWRLKERKPDGSVL</sequence>
<dbReference type="CDD" id="cd00165">
    <property type="entry name" value="S4"/>
    <property type="match status" value="1"/>
</dbReference>
<dbReference type="EC" id="5.4.99.-" evidence="4"/>
<keyword evidence="2 4" id="KW-0413">Isomerase</keyword>
<feature type="domain" description="RNA-binding S4" evidence="5">
    <location>
        <begin position="9"/>
        <end position="73"/>
    </location>
</feature>
<dbReference type="PROSITE" id="PS01129">
    <property type="entry name" value="PSI_RLU"/>
    <property type="match status" value="1"/>
</dbReference>
<dbReference type="InterPro" id="IPR020103">
    <property type="entry name" value="PsdUridine_synth_cat_dom_sf"/>
</dbReference>
<comment type="catalytic activity">
    <reaction evidence="4">
        <text>a uridine in RNA = a pseudouridine in RNA</text>
        <dbReference type="Rhea" id="RHEA:48348"/>
        <dbReference type="Rhea" id="RHEA-COMP:12068"/>
        <dbReference type="Rhea" id="RHEA-COMP:12069"/>
        <dbReference type="ChEBI" id="CHEBI:65314"/>
        <dbReference type="ChEBI" id="CHEBI:65315"/>
    </reaction>
</comment>
<dbReference type="CDD" id="cd02869">
    <property type="entry name" value="PseudoU_synth_RluA_like"/>
    <property type="match status" value="1"/>
</dbReference>
<dbReference type="InterPro" id="IPR006225">
    <property type="entry name" value="PsdUridine_synth_RluC/D"/>
</dbReference>
<evidence type="ECO:0000256" key="1">
    <source>
        <dbReference type="ARBA" id="ARBA00010876"/>
    </source>
</evidence>
<evidence type="ECO:0000256" key="3">
    <source>
        <dbReference type="PROSITE-ProRule" id="PRU00182"/>
    </source>
</evidence>
<dbReference type="InterPro" id="IPR036986">
    <property type="entry name" value="S4_RNA-bd_sf"/>
</dbReference>
<dbReference type="SUPFAM" id="SSF55174">
    <property type="entry name" value="Alpha-L RNA-binding motif"/>
    <property type="match status" value="1"/>
</dbReference>
<accession>A0ABT3NAR3</accession>
<dbReference type="Pfam" id="PF01479">
    <property type="entry name" value="S4"/>
    <property type="match status" value="1"/>
</dbReference>
<dbReference type="Gene3D" id="3.10.290.10">
    <property type="entry name" value="RNA-binding S4 domain"/>
    <property type="match status" value="1"/>
</dbReference>
<organism evidence="6 7">
    <name type="scientific">Desulfobotulus pelophilus</name>
    <dbReference type="NCBI Taxonomy" id="2823377"/>
    <lineage>
        <taxon>Bacteria</taxon>
        <taxon>Pseudomonadati</taxon>
        <taxon>Thermodesulfobacteriota</taxon>
        <taxon>Desulfobacteria</taxon>
        <taxon>Desulfobacterales</taxon>
        <taxon>Desulfobacteraceae</taxon>
        <taxon>Desulfobotulus</taxon>
    </lineage>
</organism>
<reference evidence="6 7" key="1">
    <citation type="submission" date="2022-11" db="EMBL/GenBank/DDBJ databases">
        <title>Desulfobotulus tamanensis H1 sp. nov. - anaerobic, alkaliphilic, sulphate reducing bacterium isolated from terrestrial mud volcano.</title>
        <authorList>
            <person name="Frolova A."/>
            <person name="Merkel A.Y."/>
            <person name="Slobodkin A.I."/>
        </authorList>
    </citation>
    <scope>NUCLEOTIDE SEQUENCE [LARGE SCALE GENOMIC DNA]</scope>
    <source>
        <strain evidence="6 7">H1</strain>
    </source>
</reference>
<evidence type="ECO:0000256" key="4">
    <source>
        <dbReference type="RuleBase" id="RU362028"/>
    </source>
</evidence>
<protein>
    <recommendedName>
        <fullName evidence="4">Pseudouridine synthase</fullName>
        <ecNumber evidence="4">5.4.99.-</ecNumber>
    </recommendedName>
</protein>
<dbReference type="InterPro" id="IPR006145">
    <property type="entry name" value="PsdUridine_synth_RsuA/RluA"/>
</dbReference>
<evidence type="ECO:0000256" key="2">
    <source>
        <dbReference type="ARBA" id="ARBA00023235"/>
    </source>
</evidence>
<evidence type="ECO:0000313" key="6">
    <source>
        <dbReference type="EMBL" id="MCW7754548.1"/>
    </source>
</evidence>
<dbReference type="RefSeq" id="WP_265425462.1">
    <property type="nucleotide sequence ID" value="NZ_JAPFPW010000012.1"/>
</dbReference>
<dbReference type="Proteomes" id="UP001209681">
    <property type="component" value="Unassembled WGS sequence"/>
</dbReference>
<name>A0ABT3NAR3_9BACT</name>
<dbReference type="PANTHER" id="PTHR21600:SF44">
    <property type="entry name" value="RIBOSOMAL LARGE SUBUNIT PSEUDOURIDINE SYNTHASE D"/>
    <property type="match status" value="1"/>
</dbReference>
<keyword evidence="7" id="KW-1185">Reference proteome</keyword>
<dbReference type="InterPro" id="IPR050188">
    <property type="entry name" value="RluA_PseudoU_synthase"/>
</dbReference>
<comment type="similarity">
    <text evidence="1 4">Belongs to the pseudouridine synthase RluA family.</text>
</comment>
<dbReference type="NCBIfam" id="TIGR00005">
    <property type="entry name" value="rluA_subfam"/>
    <property type="match status" value="1"/>
</dbReference>
<keyword evidence="3" id="KW-0694">RNA-binding</keyword>
<dbReference type="InterPro" id="IPR002942">
    <property type="entry name" value="S4_RNA-bd"/>
</dbReference>
<comment type="function">
    <text evidence="4">Responsible for synthesis of pseudouridine from uracil.</text>
</comment>
<dbReference type="SUPFAM" id="SSF55120">
    <property type="entry name" value="Pseudouridine synthase"/>
    <property type="match status" value="1"/>
</dbReference>
<dbReference type="SMART" id="SM00363">
    <property type="entry name" value="S4"/>
    <property type="match status" value="1"/>
</dbReference>
<dbReference type="PANTHER" id="PTHR21600">
    <property type="entry name" value="MITOCHONDRIAL RNA PSEUDOURIDINE SYNTHASE"/>
    <property type="match status" value="1"/>
</dbReference>
<gene>
    <name evidence="6" type="ORF">OOT00_11185</name>
</gene>
<comment type="caution">
    <text evidence="6">The sequence shown here is derived from an EMBL/GenBank/DDBJ whole genome shotgun (WGS) entry which is preliminary data.</text>
</comment>
<dbReference type="PROSITE" id="PS50889">
    <property type="entry name" value="S4"/>
    <property type="match status" value="1"/>
</dbReference>
<dbReference type="InterPro" id="IPR006224">
    <property type="entry name" value="PsdUridine_synth_RluA-like_CS"/>
</dbReference>
<dbReference type="Gene3D" id="3.30.2350.10">
    <property type="entry name" value="Pseudouridine synthase"/>
    <property type="match status" value="1"/>
</dbReference>
<evidence type="ECO:0000259" key="5">
    <source>
        <dbReference type="SMART" id="SM00363"/>
    </source>
</evidence>
<proteinExistence type="inferred from homology"/>